<keyword evidence="2" id="KW-1185">Reference proteome</keyword>
<organism evidence="1 2">
    <name type="scientific">Ataeniobius toweri</name>
    <dbReference type="NCBI Taxonomy" id="208326"/>
    <lineage>
        <taxon>Eukaryota</taxon>
        <taxon>Metazoa</taxon>
        <taxon>Chordata</taxon>
        <taxon>Craniata</taxon>
        <taxon>Vertebrata</taxon>
        <taxon>Euteleostomi</taxon>
        <taxon>Actinopterygii</taxon>
        <taxon>Neopterygii</taxon>
        <taxon>Teleostei</taxon>
        <taxon>Neoteleostei</taxon>
        <taxon>Acanthomorphata</taxon>
        <taxon>Ovalentaria</taxon>
        <taxon>Atherinomorphae</taxon>
        <taxon>Cyprinodontiformes</taxon>
        <taxon>Goodeidae</taxon>
        <taxon>Ataeniobius</taxon>
    </lineage>
</organism>
<protein>
    <submittedName>
        <fullName evidence="1">Uncharacterized protein</fullName>
    </submittedName>
</protein>
<accession>A0ABU7C2G4</accession>
<reference evidence="1 2" key="1">
    <citation type="submission" date="2021-07" db="EMBL/GenBank/DDBJ databases">
        <authorList>
            <person name="Palmer J.M."/>
        </authorList>
    </citation>
    <scope>NUCLEOTIDE SEQUENCE [LARGE SCALE GENOMIC DNA]</scope>
    <source>
        <strain evidence="1 2">AT_MEX2019</strain>
        <tissue evidence="1">Muscle</tissue>
    </source>
</reference>
<dbReference type="EMBL" id="JAHUTI010072837">
    <property type="protein sequence ID" value="MED6256065.1"/>
    <property type="molecule type" value="Genomic_DNA"/>
</dbReference>
<evidence type="ECO:0000313" key="2">
    <source>
        <dbReference type="Proteomes" id="UP001345963"/>
    </source>
</evidence>
<gene>
    <name evidence="1" type="ORF">ATANTOWER_019119</name>
</gene>
<dbReference type="Proteomes" id="UP001345963">
    <property type="component" value="Unassembled WGS sequence"/>
</dbReference>
<sequence length="68" mass="8277">MCLYYFSGYMGDRKEQTETLSCKEYSFHRRYLWLKIPCQIQDSSPLFLLNMDINAWSFRNLKIVKARQ</sequence>
<name>A0ABU7C2G4_9TELE</name>
<proteinExistence type="predicted"/>
<comment type="caution">
    <text evidence="1">The sequence shown here is derived from an EMBL/GenBank/DDBJ whole genome shotgun (WGS) entry which is preliminary data.</text>
</comment>
<evidence type="ECO:0000313" key="1">
    <source>
        <dbReference type="EMBL" id="MED6256065.1"/>
    </source>
</evidence>